<evidence type="ECO:0000256" key="5">
    <source>
        <dbReference type="ARBA" id="ARBA00022801"/>
    </source>
</evidence>
<dbReference type="GO" id="GO:0005829">
    <property type="term" value="C:cytosol"/>
    <property type="evidence" value="ECO:0007669"/>
    <property type="project" value="TreeGrafter"/>
</dbReference>
<proteinExistence type="inferred from homology"/>
<dbReference type="Proteomes" id="UP000256964">
    <property type="component" value="Unassembled WGS sequence"/>
</dbReference>
<dbReference type="InterPro" id="IPR000801">
    <property type="entry name" value="Esterase-like"/>
</dbReference>
<feature type="active site" description="Charge relay system" evidence="6">
    <location>
        <position position="294"/>
    </location>
</feature>
<evidence type="ECO:0000256" key="6">
    <source>
        <dbReference type="PIRSR" id="PIRSR614186-1"/>
    </source>
</evidence>
<comment type="similarity">
    <text evidence="1">Belongs to the esterase D family.</text>
</comment>
<dbReference type="InterPro" id="IPR029058">
    <property type="entry name" value="AB_hydrolase_fold"/>
</dbReference>
<dbReference type="GO" id="GO:0052689">
    <property type="term" value="F:carboxylic ester hydrolase activity"/>
    <property type="evidence" value="ECO:0007669"/>
    <property type="project" value="UniProtKB-KW"/>
</dbReference>
<dbReference type="PANTHER" id="PTHR10061">
    <property type="entry name" value="S-FORMYLGLUTATHIONE HYDROLASE"/>
    <property type="match status" value="1"/>
</dbReference>
<feature type="active site" description="Charge relay system" evidence="6">
    <location>
        <position position="175"/>
    </location>
</feature>
<dbReference type="InterPro" id="IPR014186">
    <property type="entry name" value="S-formylglutathione_hydrol"/>
</dbReference>
<sequence>MSLEQISSNKSFDGQLIKYKFKSAALGGLYAQFNLFLPANALAGTKVPLLTYLSGLTCTEDNAAQKGNFLGPAAKEGIAILFPDTSPRGAGIEGETDSWDFGVGAGFYVNATNPKWAKHYNMLTHVTLELPQVIEAAELPVVRPPRPRPILCQLPDTHASATAQDLTRQSIFGHSMGGHGALTLYLSSVLSGVKQYRSCSAFAPIANPINCPWGQKAFNGYLQGGIEEAKEKYDATELIKKLGKEPVHVLVDYGTADNFYKNGQLLPENFLKAARDAGYDEVQVRVRSQDGYDHSYYFMSTFGADHVHFHANFLKA</sequence>
<dbReference type="EMBL" id="KZ857396">
    <property type="protein sequence ID" value="RDX51102.1"/>
    <property type="molecule type" value="Genomic_DNA"/>
</dbReference>
<dbReference type="Pfam" id="PF00756">
    <property type="entry name" value="Esterase"/>
    <property type="match status" value="2"/>
</dbReference>
<organism evidence="7 8">
    <name type="scientific">Lentinus brumalis</name>
    <dbReference type="NCBI Taxonomy" id="2498619"/>
    <lineage>
        <taxon>Eukaryota</taxon>
        <taxon>Fungi</taxon>
        <taxon>Dikarya</taxon>
        <taxon>Basidiomycota</taxon>
        <taxon>Agaricomycotina</taxon>
        <taxon>Agaricomycetes</taxon>
        <taxon>Polyporales</taxon>
        <taxon>Polyporaceae</taxon>
        <taxon>Lentinus</taxon>
    </lineage>
</organism>
<dbReference type="Gene3D" id="3.40.50.1820">
    <property type="entry name" value="alpha/beta hydrolase"/>
    <property type="match status" value="1"/>
</dbReference>
<feature type="active site" description="Charge relay system" evidence="6">
    <location>
        <position position="257"/>
    </location>
</feature>
<dbReference type="GO" id="GO:0018738">
    <property type="term" value="F:S-formylglutathione hydrolase activity"/>
    <property type="evidence" value="ECO:0007669"/>
    <property type="project" value="UniProtKB-EC"/>
</dbReference>
<evidence type="ECO:0000313" key="7">
    <source>
        <dbReference type="EMBL" id="RDX51102.1"/>
    </source>
</evidence>
<protein>
    <recommendedName>
        <fullName evidence="3">S-formylglutathione hydrolase</fullName>
        <ecNumber evidence="2">3.1.2.12</ecNumber>
    </recommendedName>
</protein>
<dbReference type="SUPFAM" id="SSF53474">
    <property type="entry name" value="alpha/beta-Hydrolases"/>
    <property type="match status" value="1"/>
</dbReference>
<dbReference type="AlphaFoldDB" id="A0A371DF36"/>
<keyword evidence="5" id="KW-0378">Hydrolase</keyword>
<reference evidence="7 8" key="1">
    <citation type="journal article" date="2018" name="Biotechnol. Biofuels">
        <title>Integrative visual omics of the white-rot fungus Polyporus brumalis exposes the biotechnological potential of its oxidative enzymes for delignifying raw plant biomass.</title>
        <authorList>
            <person name="Miyauchi S."/>
            <person name="Rancon A."/>
            <person name="Drula E."/>
            <person name="Hage H."/>
            <person name="Chaduli D."/>
            <person name="Favel A."/>
            <person name="Grisel S."/>
            <person name="Henrissat B."/>
            <person name="Herpoel-Gimbert I."/>
            <person name="Ruiz-Duenas F.J."/>
            <person name="Chevret D."/>
            <person name="Hainaut M."/>
            <person name="Lin J."/>
            <person name="Wang M."/>
            <person name="Pangilinan J."/>
            <person name="Lipzen A."/>
            <person name="Lesage-Meessen L."/>
            <person name="Navarro D."/>
            <person name="Riley R."/>
            <person name="Grigoriev I.V."/>
            <person name="Zhou S."/>
            <person name="Raouche S."/>
            <person name="Rosso M.N."/>
        </authorList>
    </citation>
    <scope>NUCLEOTIDE SEQUENCE [LARGE SCALE GENOMIC DNA]</scope>
    <source>
        <strain evidence="7 8">BRFM 1820</strain>
    </source>
</reference>
<evidence type="ECO:0000256" key="2">
    <source>
        <dbReference type="ARBA" id="ARBA00012479"/>
    </source>
</evidence>
<dbReference type="EC" id="3.1.2.12" evidence="2"/>
<dbReference type="GO" id="GO:0046294">
    <property type="term" value="P:formaldehyde catabolic process"/>
    <property type="evidence" value="ECO:0007669"/>
    <property type="project" value="InterPro"/>
</dbReference>
<gene>
    <name evidence="7" type="ORF">OH76DRAFT_347395</name>
</gene>
<dbReference type="STRING" id="139420.A0A371DF36"/>
<evidence type="ECO:0000256" key="4">
    <source>
        <dbReference type="ARBA" id="ARBA00022487"/>
    </source>
</evidence>
<evidence type="ECO:0000256" key="3">
    <source>
        <dbReference type="ARBA" id="ARBA00016774"/>
    </source>
</evidence>
<dbReference type="PANTHER" id="PTHR10061:SF0">
    <property type="entry name" value="S-FORMYLGLUTATHIONE HYDROLASE"/>
    <property type="match status" value="1"/>
</dbReference>
<dbReference type="OrthoDB" id="420518at2759"/>
<evidence type="ECO:0000256" key="1">
    <source>
        <dbReference type="ARBA" id="ARBA00005622"/>
    </source>
</evidence>
<accession>A0A371DF36</accession>
<keyword evidence="4" id="KW-0719">Serine esterase</keyword>
<evidence type="ECO:0000313" key="8">
    <source>
        <dbReference type="Proteomes" id="UP000256964"/>
    </source>
</evidence>
<keyword evidence="8" id="KW-1185">Reference proteome</keyword>
<name>A0A371DF36_9APHY</name>